<feature type="compositionally biased region" description="Basic and acidic residues" evidence="1">
    <location>
        <begin position="22"/>
        <end position="38"/>
    </location>
</feature>
<dbReference type="EMBL" id="KQ087138">
    <property type="protein sequence ID" value="KLO03720.1"/>
    <property type="molecule type" value="Genomic_DNA"/>
</dbReference>
<feature type="compositionally biased region" description="Basic residues" evidence="1">
    <location>
        <begin position="1"/>
        <end position="10"/>
    </location>
</feature>
<dbReference type="AlphaFoldDB" id="A0A0H2QVU9"/>
<proteinExistence type="predicted"/>
<gene>
    <name evidence="2" type="ORF">SCHPADRAFT_948439</name>
</gene>
<organism evidence="2 3">
    <name type="scientific">Schizopora paradoxa</name>
    <dbReference type="NCBI Taxonomy" id="27342"/>
    <lineage>
        <taxon>Eukaryota</taxon>
        <taxon>Fungi</taxon>
        <taxon>Dikarya</taxon>
        <taxon>Basidiomycota</taxon>
        <taxon>Agaricomycotina</taxon>
        <taxon>Agaricomycetes</taxon>
        <taxon>Hymenochaetales</taxon>
        <taxon>Schizoporaceae</taxon>
        <taxon>Schizopora</taxon>
    </lineage>
</organism>
<protein>
    <submittedName>
        <fullName evidence="2">Uncharacterized protein</fullName>
    </submittedName>
</protein>
<feature type="non-terminal residue" evidence="2">
    <location>
        <position position="1"/>
    </location>
</feature>
<accession>A0A0H2QVU9</accession>
<feature type="compositionally biased region" description="Low complexity" evidence="1">
    <location>
        <begin position="115"/>
        <end position="125"/>
    </location>
</feature>
<dbReference type="InParanoid" id="A0A0H2QVU9"/>
<reference evidence="2 3" key="1">
    <citation type="submission" date="2015-04" db="EMBL/GenBank/DDBJ databases">
        <title>Complete genome sequence of Schizopora paradoxa KUC8140, a cosmopolitan wood degrader in East Asia.</title>
        <authorList>
            <consortium name="DOE Joint Genome Institute"/>
            <person name="Min B."/>
            <person name="Park H."/>
            <person name="Jang Y."/>
            <person name="Kim J.-J."/>
            <person name="Kim K.H."/>
            <person name="Pangilinan J."/>
            <person name="Lipzen A."/>
            <person name="Riley R."/>
            <person name="Grigoriev I.V."/>
            <person name="Spatafora J.W."/>
            <person name="Choi I.-G."/>
        </authorList>
    </citation>
    <scope>NUCLEOTIDE SEQUENCE [LARGE SCALE GENOMIC DNA]</scope>
    <source>
        <strain evidence="2 3">KUC8140</strain>
    </source>
</reference>
<feature type="compositionally biased region" description="Basic residues" evidence="1">
    <location>
        <begin position="46"/>
        <end position="55"/>
    </location>
</feature>
<keyword evidence="3" id="KW-1185">Reference proteome</keyword>
<dbReference type="Proteomes" id="UP000053477">
    <property type="component" value="Unassembled WGS sequence"/>
</dbReference>
<evidence type="ECO:0000313" key="2">
    <source>
        <dbReference type="EMBL" id="KLO03720.1"/>
    </source>
</evidence>
<name>A0A0H2QVU9_9AGAM</name>
<feature type="compositionally biased region" description="Low complexity" evidence="1">
    <location>
        <begin position="162"/>
        <end position="171"/>
    </location>
</feature>
<feature type="compositionally biased region" description="Basic and acidic residues" evidence="1">
    <location>
        <begin position="176"/>
        <end position="185"/>
    </location>
</feature>
<sequence>TKATKKKQKQKAASDDEEEEEVIVKDKKTSSRVVKTEPKTSSQGKATHKSARSKTRPNSPMDEDMEEEKKPEKKGSSRLVRINPDGTPKAKTTPRSSQKEELSRTPSAVSRPKKSSGTSVKTGKVASEPIELFTSEEEDVKPSIHKTTKVKMEVVVPPVPKTPTKSQPSPTKSHKDKTPLEDILKSRKNKTKSL</sequence>
<feature type="region of interest" description="Disordered" evidence="1">
    <location>
        <begin position="1"/>
        <end position="194"/>
    </location>
</feature>
<evidence type="ECO:0000313" key="3">
    <source>
        <dbReference type="Proteomes" id="UP000053477"/>
    </source>
</evidence>
<evidence type="ECO:0000256" key="1">
    <source>
        <dbReference type="SAM" id="MobiDB-lite"/>
    </source>
</evidence>